<reference evidence="5" key="1">
    <citation type="submission" date="2023-07" db="EMBL/GenBank/DDBJ databases">
        <title>Sequencing the genomes of 1000 actinobacteria strains.</title>
        <authorList>
            <person name="Klenk H.-P."/>
        </authorList>
    </citation>
    <scope>NUCLEOTIDE SEQUENCE</scope>
    <source>
        <strain evidence="5">DSM 44707</strain>
    </source>
</reference>
<accession>A0AAE4C942</accession>
<organism evidence="5 6">
    <name type="scientific">Catenuloplanes atrovinosus</name>
    <dbReference type="NCBI Taxonomy" id="137266"/>
    <lineage>
        <taxon>Bacteria</taxon>
        <taxon>Bacillati</taxon>
        <taxon>Actinomycetota</taxon>
        <taxon>Actinomycetes</taxon>
        <taxon>Micromonosporales</taxon>
        <taxon>Micromonosporaceae</taxon>
        <taxon>Catenuloplanes</taxon>
    </lineage>
</organism>
<comment type="caution">
    <text evidence="5">The sequence shown here is derived from an EMBL/GenBank/DDBJ whole genome shotgun (WGS) entry which is preliminary data.</text>
</comment>
<dbReference type="PANTHER" id="PTHR47151">
    <property type="entry name" value="LEU/ILE/VAL-BINDING ABC TRANSPORTER SUBUNIT"/>
    <property type="match status" value="1"/>
</dbReference>
<evidence type="ECO:0000256" key="1">
    <source>
        <dbReference type="ARBA" id="ARBA00010062"/>
    </source>
</evidence>
<name>A0AAE4C942_9ACTN</name>
<dbReference type="RefSeq" id="WP_310368132.1">
    <property type="nucleotide sequence ID" value="NZ_JAVDYB010000001.1"/>
</dbReference>
<dbReference type="PROSITE" id="PS50206">
    <property type="entry name" value="RHODANESE_3"/>
    <property type="match status" value="1"/>
</dbReference>
<feature type="transmembrane region" description="Helical" evidence="3">
    <location>
        <begin position="57"/>
        <end position="82"/>
    </location>
</feature>
<evidence type="ECO:0000259" key="4">
    <source>
        <dbReference type="PROSITE" id="PS50206"/>
    </source>
</evidence>
<comment type="similarity">
    <text evidence="1">Belongs to the leucine-binding protein family.</text>
</comment>
<keyword evidence="6" id="KW-1185">Reference proteome</keyword>
<feature type="transmembrane region" description="Helical" evidence="3">
    <location>
        <begin position="94"/>
        <end position="112"/>
    </location>
</feature>
<keyword evidence="3" id="KW-0472">Membrane</keyword>
<evidence type="ECO:0000256" key="2">
    <source>
        <dbReference type="ARBA" id="ARBA00022729"/>
    </source>
</evidence>
<keyword evidence="2" id="KW-0732">Signal</keyword>
<dbReference type="Gene3D" id="3.40.50.2300">
    <property type="match status" value="2"/>
</dbReference>
<proteinExistence type="inferred from homology"/>
<feature type="domain" description="Rhodanese" evidence="4">
    <location>
        <begin position="332"/>
        <end position="383"/>
    </location>
</feature>
<dbReference type="EMBL" id="JAVDYB010000001">
    <property type="protein sequence ID" value="MDR7276176.1"/>
    <property type="molecule type" value="Genomic_DNA"/>
</dbReference>
<dbReference type="InterPro" id="IPR028081">
    <property type="entry name" value="Leu-bd"/>
</dbReference>
<dbReference type="SUPFAM" id="SSF53822">
    <property type="entry name" value="Periplasmic binding protein-like I"/>
    <property type="match status" value="1"/>
</dbReference>
<evidence type="ECO:0000313" key="6">
    <source>
        <dbReference type="Proteomes" id="UP001183643"/>
    </source>
</evidence>
<keyword evidence="3" id="KW-0812">Transmembrane</keyword>
<sequence length="518" mass="56201">MLNSRLRRRDRAGRSPARRPRGAADVVHTWFVAVTLIASVVALAVGLYAAWVGLDNIVSTLTMLIGVSGVGLTAVQTVPAIVRHVRQAWRPVGYLLVAALVVATSYATWVVAHKPVIKIAVSMPFLDVDPRDARAVLRGVGLAVAAEQFVADGVPIEIVPFDDHDLAGGVTYMSPDGSHLAGKADGLRTVLDDAQIAGVIGPFHSDTALEEIPVVSAAGIPMISPSNTLTCLTHRGEVCESTPIPRDSTYFRMAVTDEVRAEDLATRLAAHLSKRLAVAQVVVAEDATTFGQGLAASFEREWRERRPSDRLTRLGVADARERIIAGTVRPDLVLYCGTGLSGGMLYEAVQSRRRASPSLFVGPATIMNGGLTQWATAAGELYAVAPSPYDDTRGQGNVFKGHYRFRFTDGDPSPYAAAAYDATRALIMAIEKAMHGHVRPPVAERGPFMRWRADDLRRRTVEALRTFNRGPGFPDYENPVLGAFWFDDRGDVVFRSARTAIYQYGDGTKGVPEWQFVR</sequence>
<dbReference type="PANTHER" id="PTHR47151:SF2">
    <property type="entry name" value="AMINO ACID BINDING PROTEIN"/>
    <property type="match status" value="1"/>
</dbReference>
<dbReference type="Proteomes" id="UP001183643">
    <property type="component" value="Unassembled WGS sequence"/>
</dbReference>
<evidence type="ECO:0000313" key="5">
    <source>
        <dbReference type="EMBL" id="MDR7276176.1"/>
    </source>
</evidence>
<feature type="transmembrane region" description="Helical" evidence="3">
    <location>
        <begin position="27"/>
        <end position="51"/>
    </location>
</feature>
<dbReference type="InterPro" id="IPR028082">
    <property type="entry name" value="Peripla_BP_I"/>
</dbReference>
<keyword evidence="3" id="KW-1133">Transmembrane helix</keyword>
<dbReference type="AlphaFoldDB" id="A0AAE4C942"/>
<dbReference type="Pfam" id="PF13458">
    <property type="entry name" value="Peripla_BP_6"/>
    <property type="match status" value="1"/>
</dbReference>
<protein>
    <submittedName>
        <fullName evidence="5">ABC-type branched-subunit amino acid transport system substrate-binding protein</fullName>
    </submittedName>
</protein>
<evidence type="ECO:0000256" key="3">
    <source>
        <dbReference type="SAM" id="Phobius"/>
    </source>
</evidence>
<dbReference type="InterPro" id="IPR001763">
    <property type="entry name" value="Rhodanese-like_dom"/>
</dbReference>
<gene>
    <name evidence="5" type="ORF">J2S41_002954</name>
</gene>